<dbReference type="GO" id="GO:0005886">
    <property type="term" value="C:plasma membrane"/>
    <property type="evidence" value="ECO:0007669"/>
    <property type="project" value="UniProtKB-SubCell"/>
</dbReference>
<evidence type="ECO:0000313" key="11">
    <source>
        <dbReference type="Proteomes" id="UP000316628"/>
    </source>
</evidence>
<dbReference type="EMBL" id="VFPP01000001">
    <property type="protein sequence ID" value="TQM77837.1"/>
    <property type="molecule type" value="Genomic_DNA"/>
</dbReference>
<evidence type="ECO:0000313" key="10">
    <source>
        <dbReference type="EMBL" id="TQM77837.1"/>
    </source>
</evidence>
<dbReference type="Gene3D" id="3.40.50.300">
    <property type="entry name" value="P-loop containing nucleotide triphosphate hydrolases"/>
    <property type="match status" value="1"/>
</dbReference>
<feature type="domain" description="ABC transporter" evidence="9">
    <location>
        <begin position="4"/>
        <end position="229"/>
    </location>
</feature>
<dbReference type="GO" id="GO:0005524">
    <property type="term" value="F:ATP binding"/>
    <property type="evidence" value="ECO:0007669"/>
    <property type="project" value="UniProtKB-KW"/>
</dbReference>
<dbReference type="AlphaFoldDB" id="A0A543J4T3"/>
<dbReference type="InterPro" id="IPR017871">
    <property type="entry name" value="ABC_transporter-like_CS"/>
</dbReference>
<dbReference type="PANTHER" id="PTHR42711:SF16">
    <property type="entry name" value="ABC TRANSPORTER ATP-BINDING PROTEIN"/>
    <property type="match status" value="1"/>
</dbReference>
<evidence type="ECO:0000256" key="1">
    <source>
        <dbReference type="ARBA" id="ARBA00004202"/>
    </source>
</evidence>
<dbReference type="CDD" id="cd03230">
    <property type="entry name" value="ABC_DR_subfamily_A"/>
    <property type="match status" value="1"/>
</dbReference>
<organism evidence="10 11">
    <name type="scientific">Saccharothrix saharensis</name>
    <dbReference type="NCBI Taxonomy" id="571190"/>
    <lineage>
        <taxon>Bacteria</taxon>
        <taxon>Bacillati</taxon>
        <taxon>Actinomycetota</taxon>
        <taxon>Actinomycetes</taxon>
        <taxon>Pseudonocardiales</taxon>
        <taxon>Pseudonocardiaceae</taxon>
        <taxon>Saccharothrix</taxon>
    </lineage>
</organism>
<comment type="caution">
    <text evidence="10">The sequence shown here is derived from an EMBL/GenBank/DDBJ whole genome shotgun (WGS) entry which is preliminary data.</text>
</comment>
<evidence type="ECO:0000256" key="5">
    <source>
        <dbReference type="ARBA" id="ARBA00022840"/>
    </source>
</evidence>
<dbReference type="InterPro" id="IPR003439">
    <property type="entry name" value="ABC_transporter-like_ATP-bd"/>
</dbReference>
<reference evidence="10 11" key="1">
    <citation type="submission" date="2019-06" db="EMBL/GenBank/DDBJ databases">
        <title>Sequencing the genomes of 1000 actinobacteria strains.</title>
        <authorList>
            <person name="Klenk H.-P."/>
        </authorList>
    </citation>
    <scope>NUCLEOTIDE SEQUENCE [LARGE SCALE GENOMIC DNA]</scope>
    <source>
        <strain evidence="10 11">DSM 45456</strain>
    </source>
</reference>
<evidence type="ECO:0000256" key="7">
    <source>
        <dbReference type="ARBA" id="ARBA00023136"/>
    </source>
</evidence>
<sequence length="307" mass="33129">MSVIEVANLHKRYGDKVAVDDVSFSVDRGEIFGILGPNGAGKSTTVECVTGVRRPDAGLISVLGFDPRQDREALRRRVGVQLQKCHLPPQLKVSEALRLYASFYPDPVDWRGLLDEFGLAEQRDTNYNHLSGGQQQRLSIALALVGNPEVVVLDELTTGLDPRARRATWDVIKRLSADGVTVVLVTHMMDEAERLCSRIALIDAGRVVATDTPANLVAQVNGEQRLSFRPSGPLDTAVLDALPEVVKVIETPDQVVVIGTGELLAAVNAALVRHGTAATELRLDQATLEDAYVALTGRALAQNGLDS</sequence>
<keyword evidence="11" id="KW-1185">Reference proteome</keyword>
<accession>A0A543J4T3</accession>
<dbReference type="Pfam" id="PF00005">
    <property type="entry name" value="ABC_tran"/>
    <property type="match status" value="1"/>
</dbReference>
<dbReference type="Proteomes" id="UP000316628">
    <property type="component" value="Unassembled WGS sequence"/>
</dbReference>
<dbReference type="PROSITE" id="PS00211">
    <property type="entry name" value="ABC_TRANSPORTER_1"/>
    <property type="match status" value="1"/>
</dbReference>
<dbReference type="OrthoDB" id="9804819at2"/>
<dbReference type="GO" id="GO:0016887">
    <property type="term" value="F:ATP hydrolysis activity"/>
    <property type="evidence" value="ECO:0007669"/>
    <property type="project" value="InterPro"/>
</dbReference>
<dbReference type="InterPro" id="IPR003593">
    <property type="entry name" value="AAA+_ATPase"/>
</dbReference>
<keyword evidence="8" id="KW-0046">Antibiotic resistance</keyword>
<dbReference type="InterPro" id="IPR027417">
    <property type="entry name" value="P-loop_NTPase"/>
</dbReference>
<keyword evidence="6" id="KW-1278">Translocase</keyword>
<dbReference type="SMART" id="SM00382">
    <property type="entry name" value="AAA"/>
    <property type="match status" value="1"/>
</dbReference>
<dbReference type="FunFam" id="3.40.50.300:FF:000589">
    <property type="entry name" value="ABC transporter, ATP-binding subunit"/>
    <property type="match status" value="1"/>
</dbReference>
<evidence type="ECO:0000256" key="8">
    <source>
        <dbReference type="ARBA" id="ARBA00023251"/>
    </source>
</evidence>
<dbReference type="PANTHER" id="PTHR42711">
    <property type="entry name" value="ABC TRANSPORTER ATP-BINDING PROTEIN"/>
    <property type="match status" value="1"/>
</dbReference>
<dbReference type="GO" id="GO:0046677">
    <property type="term" value="P:response to antibiotic"/>
    <property type="evidence" value="ECO:0007669"/>
    <property type="project" value="UniProtKB-KW"/>
</dbReference>
<proteinExistence type="predicted"/>
<protein>
    <submittedName>
        <fullName evidence="10">ABC-2 type transport system ATP-binding protein</fullName>
    </submittedName>
</protein>
<evidence type="ECO:0000256" key="2">
    <source>
        <dbReference type="ARBA" id="ARBA00022448"/>
    </source>
</evidence>
<evidence type="ECO:0000256" key="3">
    <source>
        <dbReference type="ARBA" id="ARBA00022475"/>
    </source>
</evidence>
<dbReference type="RefSeq" id="WP_141974668.1">
    <property type="nucleotide sequence ID" value="NZ_VFPP01000001.1"/>
</dbReference>
<keyword evidence="5 10" id="KW-0067">ATP-binding</keyword>
<keyword evidence="4" id="KW-0547">Nucleotide-binding</keyword>
<gene>
    <name evidence="10" type="ORF">FHX81_0082</name>
</gene>
<comment type="subcellular location">
    <subcellularLocation>
        <location evidence="1">Cell membrane</location>
        <topology evidence="1">Peripheral membrane protein</topology>
    </subcellularLocation>
</comment>
<evidence type="ECO:0000256" key="4">
    <source>
        <dbReference type="ARBA" id="ARBA00022741"/>
    </source>
</evidence>
<dbReference type="SUPFAM" id="SSF52540">
    <property type="entry name" value="P-loop containing nucleoside triphosphate hydrolases"/>
    <property type="match status" value="1"/>
</dbReference>
<keyword evidence="7" id="KW-0472">Membrane</keyword>
<evidence type="ECO:0000256" key="6">
    <source>
        <dbReference type="ARBA" id="ARBA00022967"/>
    </source>
</evidence>
<name>A0A543J4T3_9PSEU</name>
<keyword evidence="2" id="KW-0813">Transport</keyword>
<dbReference type="InterPro" id="IPR050763">
    <property type="entry name" value="ABC_transporter_ATP-binding"/>
</dbReference>
<evidence type="ECO:0000259" key="9">
    <source>
        <dbReference type="PROSITE" id="PS50893"/>
    </source>
</evidence>
<dbReference type="PROSITE" id="PS50893">
    <property type="entry name" value="ABC_TRANSPORTER_2"/>
    <property type="match status" value="1"/>
</dbReference>
<keyword evidence="3" id="KW-1003">Cell membrane</keyword>